<keyword evidence="4 9" id="KW-0812">Transmembrane</keyword>
<dbReference type="Gene3D" id="1.20.1540.10">
    <property type="entry name" value="Rhomboid-like"/>
    <property type="match status" value="1"/>
</dbReference>
<dbReference type="PANTHER" id="PTHR43066:SF1">
    <property type="entry name" value="RHOMBOID PROTEIN 2"/>
    <property type="match status" value="1"/>
</dbReference>
<comment type="subcellular location">
    <subcellularLocation>
        <location evidence="1">Membrane</location>
        <topology evidence="1">Multi-pass membrane protein</topology>
    </subcellularLocation>
</comment>
<evidence type="ECO:0000256" key="9">
    <source>
        <dbReference type="SAM" id="Phobius"/>
    </source>
</evidence>
<feature type="transmembrane region" description="Helical" evidence="9">
    <location>
        <begin position="138"/>
        <end position="160"/>
    </location>
</feature>
<evidence type="ECO:0000256" key="2">
    <source>
        <dbReference type="ARBA" id="ARBA00009045"/>
    </source>
</evidence>
<keyword evidence="12" id="KW-1185">Reference proteome</keyword>
<sequence>MNREQNNLQYSIFVGALFTLVLWWIKLCESFFGWSLVSLGVYPLSWPDLAGIVFAPLIHGSWEHLISNTLPVLILTSTLWYGYPKSRVRVLTLIWLLSGLAVWLLGRPSYHIGASGIAHGMFFYLFIGGILRRDKRSVALLMLAFYMYGGMIFTIFPQAREISFEYHFFGALSGALCAVAFRALDPKPVAKQYDWQHEDENSPAADDDLIGDLWQQAPQTGKDARQDRPGELPWPEHKQDNSRQASSKE</sequence>
<feature type="transmembrane region" description="Helical" evidence="9">
    <location>
        <begin position="7"/>
        <end position="25"/>
    </location>
</feature>
<evidence type="ECO:0000256" key="7">
    <source>
        <dbReference type="ARBA" id="ARBA00023136"/>
    </source>
</evidence>
<dbReference type="GO" id="GO:0006508">
    <property type="term" value="P:proteolysis"/>
    <property type="evidence" value="ECO:0007669"/>
    <property type="project" value="UniProtKB-KW"/>
</dbReference>
<proteinExistence type="inferred from homology"/>
<comment type="similarity">
    <text evidence="2">Belongs to the peptidase S54 family.</text>
</comment>
<protein>
    <submittedName>
        <fullName evidence="11">Rhomboid family intramembrane serine protease</fullName>
    </submittedName>
</protein>
<dbReference type="SUPFAM" id="SSF144091">
    <property type="entry name" value="Rhomboid-like"/>
    <property type="match status" value="1"/>
</dbReference>
<reference evidence="11 12" key="1">
    <citation type="journal article" date="2022" name="Mar. Drugs">
        <title>Bioassay-Guided Fractionation Leads to the Detection of Cholic Acid Generated by the Rare Thalassomonas sp.</title>
        <authorList>
            <person name="Pheiffer F."/>
            <person name="Schneider Y.K."/>
            <person name="Hansen E.H."/>
            <person name="Andersen J.H."/>
            <person name="Isaksson J."/>
            <person name="Busche T."/>
            <person name="R C."/>
            <person name="Kalinowski J."/>
            <person name="Zyl L.V."/>
            <person name="Trindade M."/>
        </authorList>
    </citation>
    <scope>NUCLEOTIDE SEQUENCE [LARGE SCALE GENOMIC DNA]</scope>
    <source>
        <strain evidence="11 12">A5K-61T</strain>
    </source>
</reference>
<feature type="compositionally biased region" description="Basic and acidic residues" evidence="8">
    <location>
        <begin position="222"/>
        <end position="249"/>
    </location>
</feature>
<gene>
    <name evidence="11" type="ORF">H3N35_16175</name>
</gene>
<dbReference type="InterPro" id="IPR022764">
    <property type="entry name" value="Peptidase_S54_rhomboid_dom"/>
</dbReference>
<evidence type="ECO:0000256" key="8">
    <source>
        <dbReference type="SAM" id="MobiDB-lite"/>
    </source>
</evidence>
<feature type="transmembrane region" description="Helical" evidence="9">
    <location>
        <begin position="65"/>
        <end position="83"/>
    </location>
</feature>
<feature type="transmembrane region" description="Helical" evidence="9">
    <location>
        <begin position="90"/>
        <end position="106"/>
    </location>
</feature>
<dbReference type="Pfam" id="PF01694">
    <property type="entry name" value="Rhomboid"/>
    <property type="match status" value="1"/>
</dbReference>
<evidence type="ECO:0000259" key="10">
    <source>
        <dbReference type="Pfam" id="PF01694"/>
    </source>
</evidence>
<evidence type="ECO:0000313" key="12">
    <source>
        <dbReference type="Proteomes" id="UP001215231"/>
    </source>
</evidence>
<feature type="transmembrane region" description="Helical" evidence="9">
    <location>
        <begin position="166"/>
        <end position="184"/>
    </location>
</feature>
<feature type="region of interest" description="Disordered" evidence="8">
    <location>
        <begin position="195"/>
        <end position="249"/>
    </location>
</feature>
<evidence type="ECO:0000256" key="3">
    <source>
        <dbReference type="ARBA" id="ARBA00022670"/>
    </source>
</evidence>
<keyword evidence="6 9" id="KW-1133">Transmembrane helix</keyword>
<evidence type="ECO:0000256" key="1">
    <source>
        <dbReference type="ARBA" id="ARBA00004141"/>
    </source>
</evidence>
<keyword evidence="5" id="KW-0378">Hydrolase</keyword>
<feature type="domain" description="Peptidase S54 rhomboid" evidence="10">
    <location>
        <begin position="51"/>
        <end position="181"/>
    </location>
</feature>
<accession>A0ABY7VAD8</accession>
<feature type="transmembrane region" description="Helical" evidence="9">
    <location>
        <begin position="112"/>
        <end position="131"/>
    </location>
</feature>
<keyword evidence="7 9" id="KW-0472">Membrane</keyword>
<keyword evidence="3 11" id="KW-0645">Protease</keyword>
<dbReference type="EMBL" id="CP059693">
    <property type="protein sequence ID" value="WDE09852.1"/>
    <property type="molecule type" value="Genomic_DNA"/>
</dbReference>
<dbReference type="GO" id="GO:0008233">
    <property type="term" value="F:peptidase activity"/>
    <property type="evidence" value="ECO:0007669"/>
    <property type="project" value="UniProtKB-KW"/>
</dbReference>
<evidence type="ECO:0000256" key="5">
    <source>
        <dbReference type="ARBA" id="ARBA00022801"/>
    </source>
</evidence>
<dbReference type="Proteomes" id="UP001215231">
    <property type="component" value="Chromosome"/>
</dbReference>
<evidence type="ECO:0000256" key="6">
    <source>
        <dbReference type="ARBA" id="ARBA00022989"/>
    </source>
</evidence>
<evidence type="ECO:0000313" key="11">
    <source>
        <dbReference type="EMBL" id="WDE09852.1"/>
    </source>
</evidence>
<dbReference type="RefSeq" id="WP_274049850.1">
    <property type="nucleotide sequence ID" value="NZ_CP059693.1"/>
</dbReference>
<evidence type="ECO:0000256" key="4">
    <source>
        <dbReference type="ARBA" id="ARBA00022692"/>
    </source>
</evidence>
<organism evidence="11 12">
    <name type="scientific">Thalassomonas haliotis</name>
    <dbReference type="NCBI Taxonomy" id="485448"/>
    <lineage>
        <taxon>Bacteria</taxon>
        <taxon>Pseudomonadati</taxon>
        <taxon>Pseudomonadota</taxon>
        <taxon>Gammaproteobacteria</taxon>
        <taxon>Alteromonadales</taxon>
        <taxon>Colwelliaceae</taxon>
        <taxon>Thalassomonas</taxon>
    </lineage>
</organism>
<dbReference type="PANTHER" id="PTHR43066">
    <property type="entry name" value="RHOMBOID-RELATED PROTEIN"/>
    <property type="match status" value="1"/>
</dbReference>
<dbReference type="InterPro" id="IPR035952">
    <property type="entry name" value="Rhomboid-like_sf"/>
</dbReference>
<name>A0ABY7VAD8_9GAMM</name>